<evidence type="ECO:0000313" key="2">
    <source>
        <dbReference type="EMBL" id="MDQ0479713.1"/>
    </source>
</evidence>
<feature type="coiled-coil region" evidence="1">
    <location>
        <begin position="84"/>
        <end position="111"/>
    </location>
</feature>
<keyword evidence="3" id="KW-1185">Reference proteome</keyword>
<accession>A0ABU0JRL0</accession>
<dbReference type="Proteomes" id="UP001224418">
    <property type="component" value="Unassembled WGS sequence"/>
</dbReference>
<dbReference type="SUPFAM" id="SSF82171">
    <property type="entry name" value="DPP6 N-terminal domain-like"/>
    <property type="match status" value="1"/>
</dbReference>
<evidence type="ECO:0000256" key="1">
    <source>
        <dbReference type="SAM" id="Coils"/>
    </source>
</evidence>
<sequence>MEKSGFFNAVISNEGVPDRSYLAEDFADYFSTFIGNGIFPNPTTKLQVVAIDNDMQVRIKEGKAWINGYKYENTNDRIFILEPADGVLNRIDRLVLRLDFLKREIRSYIKKGEYNSKANSPSLTRNSDMYELALADIQVNAGTIKITQTDITDLRFNKELCGLVHTTVDQIDSTVIFNQFQSWYSNKQSEFDKNIDTWTDKKKKEFETWITQNTQSFLDKLNNFYDTNNKEFKKWFNALKEKLKGDVATNLLNEISATKEEVKDNKKEIDNLKVSIENTDKKIDKIELTAAKVTIKDADNLFSSNDVEGALKEVFTSVDNGKKLLRQAIIDKDNKVSVCTNPSFNDLKNSIGKIKTGYSTGDVIPNDKINILRGFFEESAFISNDFKNAVILSGKSLKVFNVHTFEQIKTINVEVDVKEIITYFNDKIICIESGRYSGFKSMHLIYGNNSSKQLISTSTPLELAFNPSHSIEWGGKYFVKYDNKLHAYDLDNKLYSFDLRDVNFIIGKTNDGWIGFDANKLVVTFNDDGTNLKKHAATTCPDSNDVVYDADGKFILYTQYENGLICKLDSDGHTINMRKSSSNFSKLLKYDSNNYLYFSDPYRSDNYNISLLTVYPTMQVSNFYSRLNEILSVTCDSYTKLTHCYRFDSKNKTMYHYNFKVSQDKGIKII</sequence>
<organism evidence="2 3">
    <name type="scientific">Hathewaya limosa</name>
    <name type="common">Clostridium limosum</name>
    <dbReference type="NCBI Taxonomy" id="1536"/>
    <lineage>
        <taxon>Bacteria</taxon>
        <taxon>Bacillati</taxon>
        <taxon>Bacillota</taxon>
        <taxon>Clostridia</taxon>
        <taxon>Eubacteriales</taxon>
        <taxon>Clostridiaceae</taxon>
        <taxon>Hathewaya</taxon>
    </lineage>
</organism>
<comment type="caution">
    <text evidence="2">The sequence shown here is derived from an EMBL/GenBank/DDBJ whole genome shotgun (WGS) entry which is preliminary data.</text>
</comment>
<protein>
    <submittedName>
        <fullName evidence="2">Gas vesicle protein</fullName>
    </submittedName>
</protein>
<dbReference type="EMBL" id="JAUSWN010000011">
    <property type="protein sequence ID" value="MDQ0479713.1"/>
    <property type="molecule type" value="Genomic_DNA"/>
</dbReference>
<evidence type="ECO:0000313" key="3">
    <source>
        <dbReference type="Proteomes" id="UP001224418"/>
    </source>
</evidence>
<feature type="coiled-coil region" evidence="1">
    <location>
        <begin position="248"/>
        <end position="289"/>
    </location>
</feature>
<dbReference type="RefSeq" id="WP_111941992.1">
    <property type="nucleotide sequence ID" value="NZ_BAAACJ010000036.1"/>
</dbReference>
<keyword evidence="1" id="KW-0175">Coiled coil</keyword>
<name>A0ABU0JRL0_HATLI</name>
<reference evidence="2 3" key="1">
    <citation type="submission" date="2023-07" db="EMBL/GenBank/DDBJ databases">
        <title>Genomic Encyclopedia of Type Strains, Phase IV (KMG-IV): sequencing the most valuable type-strain genomes for metagenomic binning, comparative biology and taxonomic classification.</title>
        <authorList>
            <person name="Goeker M."/>
        </authorList>
    </citation>
    <scope>NUCLEOTIDE SEQUENCE [LARGE SCALE GENOMIC DNA]</scope>
    <source>
        <strain evidence="2 3">DSM 1400</strain>
    </source>
</reference>
<gene>
    <name evidence="2" type="ORF">QOZ93_001455</name>
</gene>
<proteinExistence type="predicted"/>